<gene>
    <name evidence="2" type="ORF">BDV29DRAFT_201805</name>
</gene>
<sequence length="342" mass="37111">MKVIQFSVFTLLFSAYSCATKMHKKNVPTFEVRPGAKITGNRIEFEEPDCDSTVVECQNSQTCKAKGAAPKLSADQKYFACCLEGQHLVGNPDTAFDCCAEGHDLAGSVDTGYHCCPIGHNYDGQQCKQVCKNGKQLKDGKCVCPTDAVDTGDGTCKPKHHVHCDSGLQTGKCYAFTSENGNKLGLYSDGIYYAEKESMSQRRGKFQLCADEKCTPGKAVNPSDKVYIKDLHGDVGTGANSGQWLNNAQNGAHIGQTTKFANAGQFTLSKWPCGKYCLGGFEWGIGPACPAETPAMTFYTQDSQMCVPFDVTEVPCDVHADQNNCLWKNGDQCCNKVDCSTH</sequence>
<protein>
    <recommendedName>
        <fullName evidence="4">Cysteine-rich secreted protein</fullName>
    </recommendedName>
</protein>
<evidence type="ECO:0000256" key="1">
    <source>
        <dbReference type="SAM" id="SignalP"/>
    </source>
</evidence>
<evidence type="ECO:0008006" key="4">
    <source>
        <dbReference type="Google" id="ProtNLM"/>
    </source>
</evidence>
<dbReference type="PROSITE" id="PS51257">
    <property type="entry name" value="PROKAR_LIPOPROTEIN"/>
    <property type="match status" value="1"/>
</dbReference>
<accession>A0A5N5X275</accession>
<feature type="chain" id="PRO_5024997354" description="Cysteine-rich secreted protein" evidence="1">
    <location>
        <begin position="20"/>
        <end position="342"/>
    </location>
</feature>
<keyword evidence="3" id="KW-1185">Reference proteome</keyword>
<dbReference type="OrthoDB" id="4662630at2759"/>
<dbReference type="EMBL" id="ML732227">
    <property type="protein sequence ID" value="KAB8073400.1"/>
    <property type="molecule type" value="Genomic_DNA"/>
</dbReference>
<dbReference type="Proteomes" id="UP000326565">
    <property type="component" value="Unassembled WGS sequence"/>
</dbReference>
<keyword evidence="1" id="KW-0732">Signal</keyword>
<proteinExistence type="predicted"/>
<reference evidence="2 3" key="1">
    <citation type="submission" date="2019-04" db="EMBL/GenBank/DDBJ databases">
        <title>Friends and foes A comparative genomics study of 23 Aspergillus species from section Flavi.</title>
        <authorList>
            <consortium name="DOE Joint Genome Institute"/>
            <person name="Kjaerbolling I."/>
            <person name="Vesth T."/>
            <person name="Frisvad J.C."/>
            <person name="Nybo J.L."/>
            <person name="Theobald S."/>
            <person name="Kildgaard S."/>
            <person name="Isbrandt T."/>
            <person name="Kuo A."/>
            <person name="Sato A."/>
            <person name="Lyhne E.K."/>
            <person name="Kogle M.E."/>
            <person name="Wiebenga A."/>
            <person name="Kun R.S."/>
            <person name="Lubbers R.J."/>
            <person name="Makela M.R."/>
            <person name="Barry K."/>
            <person name="Chovatia M."/>
            <person name="Clum A."/>
            <person name="Daum C."/>
            <person name="Haridas S."/>
            <person name="He G."/>
            <person name="LaButti K."/>
            <person name="Lipzen A."/>
            <person name="Mondo S."/>
            <person name="Riley R."/>
            <person name="Salamov A."/>
            <person name="Simmons B.A."/>
            <person name="Magnuson J.K."/>
            <person name="Henrissat B."/>
            <person name="Mortensen U.H."/>
            <person name="Larsen T.O."/>
            <person name="Devries R.P."/>
            <person name="Grigoriev I.V."/>
            <person name="Machida M."/>
            <person name="Baker S.E."/>
            <person name="Andersen M.R."/>
        </authorList>
    </citation>
    <scope>NUCLEOTIDE SEQUENCE [LARGE SCALE GENOMIC DNA]</scope>
    <source>
        <strain evidence="2 3">CBS 151.66</strain>
    </source>
</reference>
<evidence type="ECO:0000313" key="3">
    <source>
        <dbReference type="Proteomes" id="UP000326565"/>
    </source>
</evidence>
<dbReference type="AlphaFoldDB" id="A0A5N5X275"/>
<name>A0A5N5X275_9EURO</name>
<evidence type="ECO:0000313" key="2">
    <source>
        <dbReference type="EMBL" id="KAB8073400.1"/>
    </source>
</evidence>
<organism evidence="2 3">
    <name type="scientific">Aspergillus leporis</name>
    <dbReference type="NCBI Taxonomy" id="41062"/>
    <lineage>
        <taxon>Eukaryota</taxon>
        <taxon>Fungi</taxon>
        <taxon>Dikarya</taxon>
        <taxon>Ascomycota</taxon>
        <taxon>Pezizomycotina</taxon>
        <taxon>Eurotiomycetes</taxon>
        <taxon>Eurotiomycetidae</taxon>
        <taxon>Eurotiales</taxon>
        <taxon>Aspergillaceae</taxon>
        <taxon>Aspergillus</taxon>
        <taxon>Aspergillus subgen. Circumdati</taxon>
    </lineage>
</organism>
<feature type="signal peptide" evidence="1">
    <location>
        <begin position="1"/>
        <end position="19"/>
    </location>
</feature>